<sequence length="161" mass="18205">MSDTPKPAGIKQRNKIVMSQEEIDAFLQERHSMTMSTIAADGSIHSIAMWYGFLEGAVGIESKAKAQKVVNLRRNPNMTVLVEDGETYETLRGVTLIGKAEIVEDPDRIWELGVSVFSRYNAPYTEEMKPFVELMLNKRVVVKLNVEKTISWDHRKLGGSY</sequence>
<dbReference type="NCBIfam" id="TIGR03618">
    <property type="entry name" value="Rv1155_F420"/>
    <property type="match status" value="1"/>
</dbReference>
<organism evidence="3">
    <name type="scientific">freshwater metagenome</name>
    <dbReference type="NCBI Taxonomy" id="449393"/>
    <lineage>
        <taxon>unclassified sequences</taxon>
        <taxon>metagenomes</taxon>
        <taxon>ecological metagenomes</taxon>
    </lineage>
</organism>
<name>A0A6J6HHW6_9ZZZZ</name>
<dbReference type="AlphaFoldDB" id="A0A6J6HHW6"/>
<proteinExistence type="predicted"/>
<dbReference type="GO" id="GO:0016627">
    <property type="term" value="F:oxidoreductase activity, acting on the CH-CH group of donors"/>
    <property type="evidence" value="ECO:0007669"/>
    <property type="project" value="TreeGrafter"/>
</dbReference>
<gene>
    <name evidence="3" type="ORF">UFOPK1835_01121</name>
</gene>
<protein>
    <submittedName>
        <fullName evidence="3">Unannotated protein</fullName>
    </submittedName>
</protein>
<dbReference type="SUPFAM" id="SSF50475">
    <property type="entry name" value="FMN-binding split barrel"/>
    <property type="match status" value="1"/>
</dbReference>
<dbReference type="GO" id="GO:0005829">
    <property type="term" value="C:cytosol"/>
    <property type="evidence" value="ECO:0007669"/>
    <property type="project" value="TreeGrafter"/>
</dbReference>
<dbReference type="InterPro" id="IPR052019">
    <property type="entry name" value="F420H2_bilvrd_red/Heme_oxyg"/>
</dbReference>
<keyword evidence="1" id="KW-0560">Oxidoreductase</keyword>
<dbReference type="GO" id="GO:0070967">
    <property type="term" value="F:coenzyme F420 binding"/>
    <property type="evidence" value="ECO:0007669"/>
    <property type="project" value="TreeGrafter"/>
</dbReference>
<dbReference type="Gene3D" id="2.30.110.10">
    <property type="entry name" value="Electron Transport, Fmn-binding Protein, Chain A"/>
    <property type="match status" value="1"/>
</dbReference>
<dbReference type="PANTHER" id="PTHR35176">
    <property type="entry name" value="HEME OXYGENASE HI_0854-RELATED"/>
    <property type="match status" value="1"/>
</dbReference>
<dbReference type="Pfam" id="PF01243">
    <property type="entry name" value="PNPOx_N"/>
    <property type="match status" value="1"/>
</dbReference>
<dbReference type="EMBL" id="CAEZUP010000044">
    <property type="protein sequence ID" value="CAB4611499.1"/>
    <property type="molecule type" value="Genomic_DNA"/>
</dbReference>
<evidence type="ECO:0000256" key="1">
    <source>
        <dbReference type="ARBA" id="ARBA00023002"/>
    </source>
</evidence>
<dbReference type="PANTHER" id="PTHR35176:SF6">
    <property type="entry name" value="HEME OXYGENASE HI_0854-RELATED"/>
    <property type="match status" value="1"/>
</dbReference>
<feature type="domain" description="Pyridoxamine 5'-phosphate oxidase N-terminal" evidence="2">
    <location>
        <begin position="20"/>
        <end position="152"/>
    </location>
</feature>
<dbReference type="InterPro" id="IPR012349">
    <property type="entry name" value="Split_barrel_FMN-bd"/>
</dbReference>
<accession>A0A6J6HHW6</accession>
<dbReference type="InterPro" id="IPR019920">
    <property type="entry name" value="F420-binding_dom_put"/>
</dbReference>
<dbReference type="InterPro" id="IPR011576">
    <property type="entry name" value="Pyridox_Oxase_N"/>
</dbReference>
<evidence type="ECO:0000313" key="3">
    <source>
        <dbReference type="EMBL" id="CAB4611499.1"/>
    </source>
</evidence>
<evidence type="ECO:0000259" key="2">
    <source>
        <dbReference type="Pfam" id="PF01243"/>
    </source>
</evidence>
<reference evidence="3" key="1">
    <citation type="submission" date="2020-05" db="EMBL/GenBank/DDBJ databases">
        <authorList>
            <person name="Chiriac C."/>
            <person name="Salcher M."/>
            <person name="Ghai R."/>
            <person name="Kavagutti S V."/>
        </authorList>
    </citation>
    <scope>NUCLEOTIDE SEQUENCE</scope>
</reference>